<dbReference type="PANTHER" id="PTHR30417:SF1">
    <property type="entry name" value="N-ACETYLMURAMOYL-L-ALANINE AMIDASE AMID"/>
    <property type="match status" value="1"/>
</dbReference>
<organism evidence="7 8">
    <name type="scientific">Fulvimarina uroteuthidis</name>
    <dbReference type="NCBI Taxonomy" id="3098149"/>
    <lineage>
        <taxon>Bacteria</taxon>
        <taxon>Pseudomonadati</taxon>
        <taxon>Pseudomonadota</taxon>
        <taxon>Alphaproteobacteria</taxon>
        <taxon>Hyphomicrobiales</taxon>
        <taxon>Aurantimonadaceae</taxon>
        <taxon>Fulvimarina</taxon>
    </lineage>
</organism>
<keyword evidence="4 7" id="KW-0378">Hydrolase</keyword>
<comment type="catalytic activity">
    <reaction evidence="1">
        <text>Hydrolyzes the link between N-acetylmuramoyl residues and L-amino acid residues in certain cell-wall glycopeptides.</text>
        <dbReference type="EC" id="3.5.1.28"/>
    </reaction>
</comment>
<comment type="caution">
    <text evidence="7">The sequence shown here is derived from an EMBL/GenBank/DDBJ whole genome shotgun (WGS) entry which is preliminary data.</text>
</comment>
<keyword evidence="8" id="KW-1185">Reference proteome</keyword>
<evidence type="ECO:0000313" key="8">
    <source>
        <dbReference type="Proteomes" id="UP001294412"/>
    </source>
</evidence>
<feature type="domain" description="N-acetylmuramoyl-L-alanine amidase" evidence="6">
    <location>
        <begin position="14"/>
        <end position="151"/>
    </location>
</feature>
<evidence type="ECO:0000256" key="4">
    <source>
        <dbReference type="ARBA" id="ARBA00022801"/>
    </source>
</evidence>
<dbReference type="GO" id="GO:0008745">
    <property type="term" value="F:N-acetylmuramoyl-L-alanine amidase activity"/>
    <property type="evidence" value="ECO:0007669"/>
    <property type="project" value="UniProtKB-EC"/>
</dbReference>
<dbReference type="Pfam" id="PF01471">
    <property type="entry name" value="PG_binding_1"/>
    <property type="match status" value="1"/>
</dbReference>
<dbReference type="SMART" id="SM00644">
    <property type="entry name" value="Ami_2"/>
    <property type="match status" value="1"/>
</dbReference>
<comment type="similarity">
    <text evidence="2">Belongs to the N-acetylmuramoyl-L-alanine amidase 2 family.</text>
</comment>
<dbReference type="InterPro" id="IPR036365">
    <property type="entry name" value="PGBD-like_sf"/>
</dbReference>
<dbReference type="SUPFAM" id="SSF47090">
    <property type="entry name" value="PGBD-like"/>
    <property type="match status" value="1"/>
</dbReference>
<dbReference type="PANTHER" id="PTHR30417">
    <property type="entry name" value="N-ACETYLMURAMOYL-L-ALANINE AMIDASE AMID"/>
    <property type="match status" value="1"/>
</dbReference>
<gene>
    <name evidence="7" type="ORF">U0C82_16530</name>
</gene>
<evidence type="ECO:0000256" key="5">
    <source>
        <dbReference type="ARBA" id="ARBA00023316"/>
    </source>
</evidence>
<dbReference type="InterPro" id="IPR051206">
    <property type="entry name" value="NAMLAA_amidase_2"/>
</dbReference>
<dbReference type="InterPro" id="IPR036505">
    <property type="entry name" value="Amidase/PGRP_sf"/>
</dbReference>
<dbReference type="SUPFAM" id="SSF55846">
    <property type="entry name" value="N-acetylmuramoyl-L-alanine amidase-like"/>
    <property type="match status" value="1"/>
</dbReference>
<evidence type="ECO:0000256" key="1">
    <source>
        <dbReference type="ARBA" id="ARBA00001561"/>
    </source>
</evidence>
<evidence type="ECO:0000259" key="6">
    <source>
        <dbReference type="SMART" id="SM00644"/>
    </source>
</evidence>
<dbReference type="CDD" id="cd06583">
    <property type="entry name" value="PGRP"/>
    <property type="match status" value="1"/>
</dbReference>
<evidence type="ECO:0000256" key="3">
    <source>
        <dbReference type="ARBA" id="ARBA00011901"/>
    </source>
</evidence>
<evidence type="ECO:0000313" key="7">
    <source>
        <dbReference type="EMBL" id="MDY8110750.1"/>
    </source>
</evidence>
<proteinExistence type="inferred from homology"/>
<dbReference type="EMBL" id="JAXLPB010000006">
    <property type="protein sequence ID" value="MDY8110750.1"/>
    <property type="molecule type" value="Genomic_DNA"/>
</dbReference>
<sequence length="259" mass="28298">MICDPALDCEVRPSPNVNERRGGLTPDILLLHYTGMGTGDQALDWLCNRESGVSCHYLVHEDGRIVQMVPEAMRAWHAGVGSWRGRNDINSTSIGIEIVNGGHSGGLPAFPERQIDAVVALSRDILGRHAIRPEFVLAHSDIAPDRKEDPGEHFPWDELHRAGIGHLVAPAPMRGGRYLSRGDRGEPVSAFQAMLSAYGYGLAIDGDFDEATRLATIAFQRHFRPARVDGVADISTIDTLHRLLAALERSPFADRTPSA</sequence>
<dbReference type="InterPro" id="IPR036366">
    <property type="entry name" value="PGBDSf"/>
</dbReference>
<dbReference type="Gene3D" id="1.10.101.10">
    <property type="entry name" value="PGBD-like superfamily/PGBD"/>
    <property type="match status" value="1"/>
</dbReference>
<accession>A0ABU5I5V2</accession>
<dbReference type="Gene3D" id="3.40.80.10">
    <property type="entry name" value="Peptidoglycan recognition protein-like"/>
    <property type="match status" value="1"/>
</dbReference>
<reference evidence="7 8" key="1">
    <citation type="submission" date="2023-12" db="EMBL/GenBank/DDBJ databases">
        <title>Description of Novel Strain Fulvimarina sp. 2208YS6-2-32 isolated from Uroteuthis (Photololigo) edulis.</title>
        <authorList>
            <person name="Park J.-S."/>
        </authorList>
    </citation>
    <scope>NUCLEOTIDE SEQUENCE [LARGE SCALE GENOMIC DNA]</scope>
    <source>
        <strain evidence="7 8">2208YS6-2-32</strain>
    </source>
</reference>
<evidence type="ECO:0000256" key="2">
    <source>
        <dbReference type="ARBA" id="ARBA00007553"/>
    </source>
</evidence>
<dbReference type="InterPro" id="IPR002477">
    <property type="entry name" value="Peptidoglycan-bd-like"/>
</dbReference>
<dbReference type="Pfam" id="PF01510">
    <property type="entry name" value="Amidase_2"/>
    <property type="match status" value="1"/>
</dbReference>
<keyword evidence="5" id="KW-0961">Cell wall biogenesis/degradation</keyword>
<name>A0ABU5I5V2_9HYPH</name>
<protein>
    <recommendedName>
        <fullName evidence="3">N-acetylmuramoyl-L-alanine amidase</fullName>
        <ecNumber evidence="3">3.5.1.28</ecNumber>
    </recommendedName>
</protein>
<dbReference type="EC" id="3.5.1.28" evidence="3"/>
<dbReference type="InterPro" id="IPR002502">
    <property type="entry name" value="Amidase_domain"/>
</dbReference>
<dbReference type="Proteomes" id="UP001294412">
    <property type="component" value="Unassembled WGS sequence"/>
</dbReference>